<accession>A0A6J5N954</accession>
<dbReference type="EMBL" id="LR797189">
    <property type="protein sequence ID" value="CAB4192460.1"/>
    <property type="molecule type" value="Genomic_DNA"/>
</dbReference>
<keyword evidence="1" id="KW-0812">Transmembrane</keyword>
<evidence type="ECO:0008006" key="6">
    <source>
        <dbReference type="Google" id="ProtNLM"/>
    </source>
</evidence>
<protein>
    <recommendedName>
        <fullName evidence="6">Holin</fullName>
    </recommendedName>
</protein>
<dbReference type="EMBL" id="LR796908">
    <property type="protein sequence ID" value="CAB4173807.1"/>
    <property type="molecule type" value="Genomic_DNA"/>
</dbReference>
<dbReference type="EMBL" id="LR796621">
    <property type="protein sequence ID" value="CAB4154556.1"/>
    <property type="molecule type" value="Genomic_DNA"/>
</dbReference>
<gene>
    <name evidence="4" type="ORF">UFOVP1232_29</name>
    <name evidence="5" type="ORF">UFOVP1572_32</name>
    <name evidence="2" type="ORF">UFOVP644_15</name>
    <name evidence="3" type="ORF">UFOVP958_15</name>
</gene>
<sequence length="128" mass="13610">MSASPMSPEDISPEVKQGALAGLLGMMGMAVKIILTDEKLTVGKVLTRLFVAMVVAVLSGFALDSYIENKKMLWALNGLSGYMALEVVAWAEGVVRARLSGELNKVQKAAGLKPAKPKPRGAKAKARR</sequence>
<evidence type="ECO:0000313" key="3">
    <source>
        <dbReference type="EMBL" id="CAB4173807.1"/>
    </source>
</evidence>
<reference evidence="2" key="1">
    <citation type="submission" date="2020-04" db="EMBL/GenBank/DDBJ databases">
        <authorList>
            <person name="Chiriac C."/>
            <person name="Salcher M."/>
            <person name="Ghai R."/>
            <person name="Kavagutti S V."/>
        </authorList>
    </citation>
    <scope>NUCLEOTIDE SEQUENCE</scope>
</reference>
<proteinExistence type="predicted"/>
<evidence type="ECO:0000313" key="4">
    <source>
        <dbReference type="EMBL" id="CAB4192460.1"/>
    </source>
</evidence>
<dbReference type="EMBL" id="LR798421">
    <property type="protein sequence ID" value="CAB5230579.1"/>
    <property type="molecule type" value="Genomic_DNA"/>
</dbReference>
<evidence type="ECO:0000313" key="2">
    <source>
        <dbReference type="EMBL" id="CAB4154556.1"/>
    </source>
</evidence>
<feature type="transmembrane region" description="Helical" evidence="1">
    <location>
        <begin position="47"/>
        <end position="67"/>
    </location>
</feature>
<evidence type="ECO:0000313" key="5">
    <source>
        <dbReference type="EMBL" id="CAB5230579.1"/>
    </source>
</evidence>
<name>A0A6J5N954_9CAUD</name>
<keyword evidence="1" id="KW-1133">Transmembrane helix</keyword>
<evidence type="ECO:0000256" key="1">
    <source>
        <dbReference type="SAM" id="Phobius"/>
    </source>
</evidence>
<organism evidence="2">
    <name type="scientific">uncultured Caudovirales phage</name>
    <dbReference type="NCBI Taxonomy" id="2100421"/>
    <lineage>
        <taxon>Viruses</taxon>
        <taxon>Duplodnaviria</taxon>
        <taxon>Heunggongvirae</taxon>
        <taxon>Uroviricota</taxon>
        <taxon>Caudoviricetes</taxon>
        <taxon>Peduoviridae</taxon>
        <taxon>Maltschvirus</taxon>
        <taxon>Maltschvirus maltsch</taxon>
    </lineage>
</organism>
<keyword evidence="1" id="KW-0472">Membrane</keyword>